<name>A0AAD7N0C1_9AGAR</name>
<evidence type="ECO:0000313" key="4">
    <source>
        <dbReference type="Proteomes" id="UP001215598"/>
    </source>
</evidence>
<protein>
    <submittedName>
        <fullName evidence="3">Uncharacterized protein</fullName>
    </submittedName>
</protein>
<evidence type="ECO:0000313" key="3">
    <source>
        <dbReference type="EMBL" id="KAJ7741061.1"/>
    </source>
</evidence>
<feature type="chain" id="PRO_5041897527" evidence="2">
    <location>
        <begin position="28"/>
        <end position="267"/>
    </location>
</feature>
<keyword evidence="4" id="KW-1185">Reference proteome</keyword>
<evidence type="ECO:0000256" key="2">
    <source>
        <dbReference type="SAM" id="SignalP"/>
    </source>
</evidence>
<feature type="signal peptide" evidence="2">
    <location>
        <begin position="1"/>
        <end position="27"/>
    </location>
</feature>
<proteinExistence type="predicted"/>
<reference evidence="3" key="1">
    <citation type="submission" date="2023-03" db="EMBL/GenBank/DDBJ databases">
        <title>Massive genome expansion in bonnet fungi (Mycena s.s.) driven by repeated elements and novel gene families across ecological guilds.</title>
        <authorList>
            <consortium name="Lawrence Berkeley National Laboratory"/>
            <person name="Harder C.B."/>
            <person name="Miyauchi S."/>
            <person name="Viragh M."/>
            <person name="Kuo A."/>
            <person name="Thoen E."/>
            <person name="Andreopoulos B."/>
            <person name="Lu D."/>
            <person name="Skrede I."/>
            <person name="Drula E."/>
            <person name="Henrissat B."/>
            <person name="Morin E."/>
            <person name="Kohler A."/>
            <person name="Barry K."/>
            <person name="LaButti K."/>
            <person name="Morin E."/>
            <person name="Salamov A."/>
            <person name="Lipzen A."/>
            <person name="Mereny Z."/>
            <person name="Hegedus B."/>
            <person name="Baldrian P."/>
            <person name="Stursova M."/>
            <person name="Weitz H."/>
            <person name="Taylor A."/>
            <person name="Grigoriev I.V."/>
            <person name="Nagy L.G."/>
            <person name="Martin F."/>
            <person name="Kauserud H."/>
        </authorList>
    </citation>
    <scope>NUCLEOTIDE SEQUENCE</scope>
    <source>
        <strain evidence="3">CBHHK182m</strain>
    </source>
</reference>
<feature type="compositionally biased region" description="Polar residues" evidence="1">
    <location>
        <begin position="226"/>
        <end position="244"/>
    </location>
</feature>
<accession>A0AAD7N0C1</accession>
<sequence length="267" mass="29367">MDPRWPSVKTLPALLSYLGHVATPTLANSEYGVDFINPVKGSRVADDTVFTNLDAQPCKMWVYGSVASRVSRKGGNLVLRIKSPNDPESSAIFQQQLNSLARPVIWHDKADESKENAVLVQTCTDTDRETGDGGSWVDVHLEYGGKQMAEVSVRGEEGYLATRPYLIADFPLFVGDTVLLWVSLHQRESWSRNHRDFELLATHVRVIQLEETGPQVVAEQDDESKSGSVPSSDETVSTLASDDGNSPAKKRRAVQSKGGSAKKRTKI</sequence>
<dbReference type="EMBL" id="JARKIB010000100">
    <property type="protein sequence ID" value="KAJ7741061.1"/>
    <property type="molecule type" value="Genomic_DNA"/>
</dbReference>
<organism evidence="3 4">
    <name type="scientific">Mycena metata</name>
    <dbReference type="NCBI Taxonomy" id="1033252"/>
    <lineage>
        <taxon>Eukaryota</taxon>
        <taxon>Fungi</taxon>
        <taxon>Dikarya</taxon>
        <taxon>Basidiomycota</taxon>
        <taxon>Agaricomycotina</taxon>
        <taxon>Agaricomycetes</taxon>
        <taxon>Agaricomycetidae</taxon>
        <taxon>Agaricales</taxon>
        <taxon>Marasmiineae</taxon>
        <taxon>Mycenaceae</taxon>
        <taxon>Mycena</taxon>
    </lineage>
</organism>
<gene>
    <name evidence="3" type="ORF">B0H16DRAFT_1728701</name>
</gene>
<dbReference type="Proteomes" id="UP001215598">
    <property type="component" value="Unassembled WGS sequence"/>
</dbReference>
<feature type="compositionally biased region" description="Basic residues" evidence="1">
    <location>
        <begin position="248"/>
        <end position="267"/>
    </location>
</feature>
<feature type="region of interest" description="Disordered" evidence="1">
    <location>
        <begin position="212"/>
        <end position="267"/>
    </location>
</feature>
<evidence type="ECO:0000256" key="1">
    <source>
        <dbReference type="SAM" id="MobiDB-lite"/>
    </source>
</evidence>
<dbReference type="AlphaFoldDB" id="A0AAD7N0C1"/>
<comment type="caution">
    <text evidence="3">The sequence shown here is derived from an EMBL/GenBank/DDBJ whole genome shotgun (WGS) entry which is preliminary data.</text>
</comment>
<keyword evidence="2" id="KW-0732">Signal</keyword>